<feature type="compositionally biased region" description="Basic and acidic residues" evidence="1">
    <location>
        <begin position="107"/>
        <end position="124"/>
    </location>
</feature>
<dbReference type="OrthoDB" id="3499202at2759"/>
<accession>A0A4Y8DBR9</accession>
<gene>
    <name evidence="2" type="ORF">BOTCAL_0047g00260</name>
</gene>
<protein>
    <submittedName>
        <fullName evidence="2">Uncharacterized protein</fullName>
    </submittedName>
</protein>
<dbReference type="EMBL" id="PHWZ01000047">
    <property type="protein sequence ID" value="TEY78602.1"/>
    <property type="molecule type" value="Genomic_DNA"/>
</dbReference>
<comment type="caution">
    <text evidence="2">The sequence shown here is derived from an EMBL/GenBank/DDBJ whole genome shotgun (WGS) entry which is preliminary data.</text>
</comment>
<evidence type="ECO:0000256" key="1">
    <source>
        <dbReference type="SAM" id="MobiDB-lite"/>
    </source>
</evidence>
<dbReference type="Proteomes" id="UP000297299">
    <property type="component" value="Unassembled WGS sequence"/>
</dbReference>
<evidence type="ECO:0000313" key="3">
    <source>
        <dbReference type="Proteomes" id="UP000297299"/>
    </source>
</evidence>
<organism evidence="2 3">
    <name type="scientific">Botryotinia calthae</name>
    <dbReference type="NCBI Taxonomy" id="38488"/>
    <lineage>
        <taxon>Eukaryota</taxon>
        <taxon>Fungi</taxon>
        <taxon>Dikarya</taxon>
        <taxon>Ascomycota</taxon>
        <taxon>Pezizomycotina</taxon>
        <taxon>Leotiomycetes</taxon>
        <taxon>Helotiales</taxon>
        <taxon>Sclerotiniaceae</taxon>
        <taxon>Botryotinia</taxon>
    </lineage>
</organism>
<name>A0A4Y8DBR9_9HELO</name>
<dbReference type="AlphaFoldDB" id="A0A4Y8DBR9"/>
<keyword evidence="3" id="KW-1185">Reference proteome</keyword>
<evidence type="ECO:0000313" key="2">
    <source>
        <dbReference type="EMBL" id="TEY78602.1"/>
    </source>
</evidence>
<sequence length="153" mass="17454">MLGNNEYYQSRCSNCMQRDLSIEYIFDENGVLKRMVTDAVPVEELKPSLWDPKFHNSLMDARDKQSLPFFDKYTLDDEEYVFEPAEEKSFGGPEDDSKEGVANYSDKLAEQSEREARDGAKGENSDDVDEVAAELSDKFSPLALISTDEKTRE</sequence>
<reference evidence="2 3" key="1">
    <citation type="submission" date="2017-11" db="EMBL/GenBank/DDBJ databases">
        <title>Comparative genomics of Botrytis spp.</title>
        <authorList>
            <person name="Valero-Jimenez C.A."/>
            <person name="Tapia P."/>
            <person name="Veloso J."/>
            <person name="Silva-Moreno E."/>
            <person name="Staats M."/>
            <person name="Valdes J.H."/>
            <person name="Van Kan J.A.L."/>
        </authorList>
    </citation>
    <scope>NUCLEOTIDE SEQUENCE [LARGE SCALE GENOMIC DNA]</scope>
    <source>
        <strain evidence="2 3">MUCL2830</strain>
    </source>
</reference>
<proteinExistence type="predicted"/>
<feature type="region of interest" description="Disordered" evidence="1">
    <location>
        <begin position="84"/>
        <end position="134"/>
    </location>
</feature>